<proteinExistence type="predicted"/>
<keyword evidence="3" id="KW-1185">Reference proteome</keyword>
<keyword evidence="1" id="KW-0732">Signal</keyword>
<evidence type="ECO:0000256" key="1">
    <source>
        <dbReference type="SAM" id="SignalP"/>
    </source>
</evidence>
<accession>A0AAN5DG54</accession>
<name>A0AAN5DG54_9BILA</name>
<comment type="caution">
    <text evidence="2">The sequence shown here is derived from an EMBL/GenBank/DDBJ whole genome shotgun (WGS) entry which is preliminary data.</text>
</comment>
<sequence>MPLKTVIAVLCTVSIATGAPLRPHLLLVGSDRVPVCERLPHIVDTNLEKPWYLQDGDHQFAPNKFDGGICTDGCVPSKFESLSAFVMK</sequence>
<reference evidence="3" key="1">
    <citation type="submission" date="2022-10" db="EMBL/GenBank/DDBJ databases">
        <title>Genome assembly of Pristionchus species.</title>
        <authorList>
            <person name="Yoshida K."/>
            <person name="Sommer R.J."/>
        </authorList>
    </citation>
    <scope>NUCLEOTIDE SEQUENCE [LARGE SCALE GENOMIC DNA]</scope>
    <source>
        <strain evidence="3">RS5460</strain>
    </source>
</reference>
<feature type="chain" id="PRO_5042940748" evidence="1">
    <location>
        <begin position="19"/>
        <end position="88"/>
    </location>
</feature>
<organism evidence="2 3">
    <name type="scientific">Pristionchus mayeri</name>
    <dbReference type="NCBI Taxonomy" id="1317129"/>
    <lineage>
        <taxon>Eukaryota</taxon>
        <taxon>Metazoa</taxon>
        <taxon>Ecdysozoa</taxon>
        <taxon>Nematoda</taxon>
        <taxon>Chromadorea</taxon>
        <taxon>Rhabditida</taxon>
        <taxon>Rhabditina</taxon>
        <taxon>Diplogasteromorpha</taxon>
        <taxon>Diplogasteroidea</taxon>
        <taxon>Neodiplogasteridae</taxon>
        <taxon>Pristionchus</taxon>
    </lineage>
</organism>
<gene>
    <name evidence="2" type="ORF">PMAYCL1PPCAC_32102</name>
</gene>
<dbReference type="Proteomes" id="UP001328107">
    <property type="component" value="Unassembled WGS sequence"/>
</dbReference>
<feature type="signal peptide" evidence="1">
    <location>
        <begin position="1"/>
        <end position="18"/>
    </location>
</feature>
<protein>
    <submittedName>
        <fullName evidence="2">Uncharacterized protein</fullName>
    </submittedName>
</protein>
<dbReference type="EMBL" id="BTRK01000006">
    <property type="protein sequence ID" value="GMR61907.1"/>
    <property type="molecule type" value="Genomic_DNA"/>
</dbReference>
<evidence type="ECO:0000313" key="2">
    <source>
        <dbReference type="EMBL" id="GMR61907.1"/>
    </source>
</evidence>
<dbReference type="AlphaFoldDB" id="A0AAN5DG54"/>
<feature type="non-terminal residue" evidence="2">
    <location>
        <position position="88"/>
    </location>
</feature>
<evidence type="ECO:0000313" key="3">
    <source>
        <dbReference type="Proteomes" id="UP001328107"/>
    </source>
</evidence>